<dbReference type="GO" id="GO:0000785">
    <property type="term" value="C:chromatin"/>
    <property type="evidence" value="ECO:0007669"/>
    <property type="project" value="EnsemblMetazoa"/>
</dbReference>
<dbReference type="AlphaFoldDB" id="A0A0R1EEV3"/>
<dbReference type="GO" id="GO:0000987">
    <property type="term" value="F:cis-regulatory region sequence-specific DNA binding"/>
    <property type="evidence" value="ECO:0007669"/>
    <property type="project" value="EnsemblMetazoa"/>
</dbReference>
<dbReference type="GO" id="GO:0005667">
    <property type="term" value="C:transcription regulator complex"/>
    <property type="evidence" value="ECO:0007669"/>
    <property type="project" value="EnsemblMetazoa"/>
</dbReference>
<reference evidence="1 2" key="1">
    <citation type="journal article" date="2007" name="Nature">
        <title>Evolution of genes and genomes on the Drosophila phylogeny.</title>
        <authorList>
            <consortium name="Drosophila 12 Genomes Consortium"/>
            <person name="Clark A.G."/>
            <person name="Eisen M.B."/>
            <person name="Smith D.R."/>
            <person name="Bergman C.M."/>
            <person name="Oliver B."/>
            <person name="Markow T.A."/>
            <person name="Kaufman T.C."/>
            <person name="Kellis M."/>
            <person name="Gelbart W."/>
            <person name="Iyer V.N."/>
            <person name="Pollard D.A."/>
            <person name="Sackton T.B."/>
            <person name="Larracuente A.M."/>
            <person name="Singh N.D."/>
            <person name="Abad J.P."/>
            <person name="Abt D.N."/>
            <person name="Adryan B."/>
            <person name="Aguade M."/>
            <person name="Akashi H."/>
            <person name="Anderson W.W."/>
            <person name="Aquadro C.F."/>
            <person name="Ardell D.H."/>
            <person name="Arguello R."/>
            <person name="Artieri C.G."/>
            <person name="Barbash D.A."/>
            <person name="Barker D."/>
            <person name="Barsanti P."/>
            <person name="Batterham P."/>
            <person name="Batzoglou S."/>
            <person name="Begun D."/>
            <person name="Bhutkar A."/>
            <person name="Blanco E."/>
            <person name="Bosak S.A."/>
            <person name="Bradley R.K."/>
            <person name="Brand A.D."/>
            <person name="Brent M.R."/>
            <person name="Brooks A.N."/>
            <person name="Brown R.H."/>
            <person name="Butlin R.K."/>
            <person name="Caggese C."/>
            <person name="Calvi B.R."/>
            <person name="Bernardo de Carvalho A."/>
            <person name="Caspi A."/>
            <person name="Castrezana S."/>
            <person name="Celniker S.E."/>
            <person name="Chang J.L."/>
            <person name="Chapple C."/>
            <person name="Chatterji S."/>
            <person name="Chinwalla A."/>
            <person name="Civetta A."/>
            <person name="Clifton S.W."/>
            <person name="Comeron J.M."/>
            <person name="Costello J.C."/>
            <person name="Coyne J.A."/>
            <person name="Daub J."/>
            <person name="David R.G."/>
            <person name="Delcher A.L."/>
            <person name="Delehaunty K."/>
            <person name="Do C.B."/>
            <person name="Ebling H."/>
            <person name="Edwards K."/>
            <person name="Eickbush T."/>
            <person name="Evans J.D."/>
            <person name="Filipski A."/>
            <person name="Findeiss S."/>
            <person name="Freyhult E."/>
            <person name="Fulton L."/>
            <person name="Fulton R."/>
            <person name="Garcia A.C."/>
            <person name="Gardiner A."/>
            <person name="Garfield D.A."/>
            <person name="Garvin B.E."/>
            <person name="Gibson G."/>
            <person name="Gilbert D."/>
            <person name="Gnerre S."/>
            <person name="Godfrey J."/>
            <person name="Good R."/>
            <person name="Gotea V."/>
            <person name="Gravely B."/>
            <person name="Greenberg A.J."/>
            <person name="Griffiths-Jones S."/>
            <person name="Gross S."/>
            <person name="Guigo R."/>
            <person name="Gustafson E.A."/>
            <person name="Haerty W."/>
            <person name="Hahn M.W."/>
            <person name="Halligan D.L."/>
            <person name="Halpern A.L."/>
            <person name="Halter G.M."/>
            <person name="Han M.V."/>
            <person name="Heger A."/>
            <person name="Hillier L."/>
            <person name="Hinrichs A.S."/>
            <person name="Holmes I."/>
            <person name="Hoskins R.A."/>
            <person name="Hubisz M.J."/>
            <person name="Hultmark D."/>
            <person name="Huntley M.A."/>
            <person name="Jaffe D.B."/>
            <person name="Jagadeeshan S."/>
            <person name="Jeck W.R."/>
            <person name="Johnson J."/>
            <person name="Jones C.D."/>
            <person name="Jordan W.C."/>
            <person name="Karpen G.H."/>
            <person name="Kataoka E."/>
            <person name="Keightley P.D."/>
            <person name="Kheradpour P."/>
            <person name="Kirkness E.F."/>
            <person name="Koerich L.B."/>
            <person name="Kristiansen K."/>
            <person name="Kudrna D."/>
            <person name="Kulathinal R.J."/>
            <person name="Kumar S."/>
            <person name="Kwok R."/>
            <person name="Lander E."/>
            <person name="Langley C.H."/>
            <person name="Lapoint R."/>
            <person name="Lazzaro B.P."/>
            <person name="Lee S.J."/>
            <person name="Levesque L."/>
            <person name="Li R."/>
            <person name="Lin C.F."/>
            <person name="Lin M.F."/>
            <person name="Lindblad-Toh K."/>
            <person name="Llopart A."/>
            <person name="Long M."/>
            <person name="Low L."/>
            <person name="Lozovsky E."/>
            <person name="Lu J."/>
            <person name="Luo M."/>
            <person name="Machado C.A."/>
            <person name="Makalowski W."/>
            <person name="Marzo M."/>
            <person name="Matsuda M."/>
            <person name="Matzkin L."/>
            <person name="McAllister B."/>
            <person name="McBride C.S."/>
            <person name="McKernan B."/>
            <person name="McKernan K."/>
            <person name="Mendez-Lago M."/>
            <person name="Minx P."/>
            <person name="Mollenhauer M.U."/>
            <person name="Montooth K."/>
            <person name="Mount S.M."/>
            <person name="Mu X."/>
            <person name="Myers E."/>
            <person name="Negre B."/>
            <person name="Newfeld S."/>
            <person name="Nielsen R."/>
            <person name="Noor M.A."/>
            <person name="O'Grady P."/>
            <person name="Pachter L."/>
            <person name="Papaceit M."/>
            <person name="Parisi M.J."/>
            <person name="Parisi M."/>
            <person name="Parts L."/>
            <person name="Pedersen J.S."/>
            <person name="Pesole G."/>
            <person name="Phillippy A.M."/>
            <person name="Ponting C.P."/>
            <person name="Pop M."/>
            <person name="Porcelli D."/>
            <person name="Powell J.R."/>
            <person name="Prohaska S."/>
            <person name="Pruitt K."/>
            <person name="Puig M."/>
            <person name="Quesneville H."/>
            <person name="Ram K.R."/>
            <person name="Rand D."/>
            <person name="Rasmussen M.D."/>
            <person name="Reed L.K."/>
            <person name="Reenan R."/>
            <person name="Reily A."/>
            <person name="Remington K.A."/>
            <person name="Rieger T.T."/>
            <person name="Ritchie M.G."/>
            <person name="Robin C."/>
            <person name="Rogers Y.H."/>
            <person name="Rohde C."/>
            <person name="Rozas J."/>
            <person name="Rubenfield M.J."/>
            <person name="Ruiz A."/>
            <person name="Russo S."/>
            <person name="Salzberg S.L."/>
            <person name="Sanchez-Gracia A."/>
            <person name="Saranga D.J."/>
            <person name="Sato H."/>
            <person name="Schaeffer S.W."/>
            <person name="Schatz M.C."/>
            <person name="Schlenke T."/>
            <person name="Schwartz R."/>
            <person name="Segarra C."/>
            <person name="Singh R.S."/>
            <person name="Sirot L."/>
            <person name="Sirota M."/>
            <person name="Sisneros N.B."/>
            <person name="Smith C.D."/>
            <person name="Smith T.F."/>
            <person name="Spieth J."/>
            <person name="Stage D.E."/>
            <person name="Stark A."/>
            <person name="Stephan W."/>
            <person name="Strausberg R.L."/>
            <person name="Strempel S."/>
            <person name="Sturgill D."/>
            <person name="Sutton G."/>
            <person name="Sutton G.G."/>
            <person name="Tao W."/>
            <person name="Teichmann S."/>
            <person name="Tobari Y.N."/>
            <person name="Tomimura Y."/>
            <person name="Tsolas J.M."/>
            <person name="Valente V.L."/>
            <person name="Venter E."/>
            <person name="Venter J.C."/>
            <person name="Vicario S."/>
            <person name="Vieira F.G."/>
            <person name="Vilella A.J."/>
            <person name="Villasante A."/>
            <person name="Walenz B."/>
            <person name="Wang J."/>
            <person name="Wasserman M."/>
            <person name="Watts T."/>
            <person name="Wilson D."/>
            <person name="Wilson R.K."/>
            <person name="Wing R.A."/>
            <person name="Wolfner M.F."/>
            <person name="Wong A."/>
            <person name="Wong G.K."/>
            <person name="Wu C.I."/>
            <person name="Wu G."/>
            <person name="Yamamoto D."/>
            <person name="Yang H.P."/>
            <person name="Yang S.P."/>
            <person name="Yorke J.A."/>
            <person name="Yoshida K."/>
            <person name="Zdobnov E."/>
            <person name="Zhang P."/>
            <person name="Zhang Y."/>
            <person name="Zimin A.V."/>
            <person name="Baldwin J."/>
            <person name="Abdouelleil A."/>
            <person name="Abdulkadir J."/>
            <person name="Abebe A."/>
            <person name="Abera B."/>
            <person name="Abreu J."/>
            <person name="Acer S.C."/>
            <person name="Aftuck L."/>
            <person name="Alexander A."/>
            <person name="An P."/>
            <person name="Anderson E."/>
            <person name="Anderson S."/>
            <person name="Arachi H."/>
            <person name="Azer M."/>
            <person name="Bachantsang P."/>
            <person name="Barry A."/>
            <person name="Bayul T."/>
            <person name="Berlin A."/>
            <person name="Bessette D."/>
            <person name="Bloom T."/>
            <person name="Blye J."/>
            <person name="Boguslavskiy L."/>
            <person name="Bonnet C."/>
            <person name="Boukhgalter B."/>
            <person name="Bourzgui I."/>
            <person name="Brown A."/>
            <person name="Cahill P."/>
            <person name="Channer S."/>
            <person name="Cheshatsang Y."/>
            <person name="Chuda L."/>
            <person name="Citroen M."/>
            <person name="Collymore A."/>
            <person name="Cooke P."/>
            <person name="Costello M."/>
            <person name="D'Aco K."/>
            <person name="Daza R."/>
            <person name="De Haan G."/>
            <person name="DeGray S."/>
            <person name="DeMaso C."/>
            <person name="Dhargay N."/>
            <person name="Dooley K."/>
            <person name="Dooley E."/>
            <person name="Doricent M."/>
            <person name="Dorje P."/>
            <person name="Dorjee K."/>
            <person name="Dupes A."/>
            <person name="Elong R."/>
            <person name="Falk J."/>
            <person name="Farina A."/>
            <person name="Faro S."/>
            <person name="Ferguson D."/>
            <person name="Fisher S."/>
            <person name="Foley C.D."/>
            <person name="Franke A."/>
            <person name="Friedrich D."/>
            <person name="Gadbois L."/>
            <person name="Gearin G."/>
            <person name="Gearin C.R."/>
            <person name="Giannoukos G."/>
            <person name="Goode T."/>
            <person name="Graham J."/>
            <person name="Grandbois E."/>
            <person name="Grewal S."/>
            <person name="Gyaltsen K."/>
            <person name="Hafez N."/>
            <person name="Hagos B."/>
            <person name="Hall J."/>
            <person name="Henson C."/>
            <person name="Hollinger A."/>
            <person name="Honan T."/>
            <person name="Huard M.D."/>
            <person name="Hughes L."/>
            <person name="Hurhula B."/>
            <person name="Husby M.E."/>
            <person name="Kamat A."/>
            <person name="Kanga B."/>
            <person name="Kashin S."/>
            <person name="Khazanovich D."/>
            <person name="Kisner P."/>
            <person name="Lance K."/>
            <person name="Lara M."/>
            <person name="Lee W."/>
            <person name="Lennon N."/>
            <person name="Letendre F."/>
            <person name="LeVine R."/>
            <person name="Lipovsky A."/>
            <person name="Liu X."/>
            <person name="Liu J."/>
            <person name="Liu S."/>
            <person name="Lokyitsang T."/>
            <person name="Lokyitsang Y."/>
            <person name="Lubonja R."/>
            <person name="Lui A."/>
            <person name="MacDonald P."/>
            <person name="Magnisalis V."/>
            <person name="Maru K."/>
            <person name="Matthews C."/>
            <person name="McCusker W."/>
            <person name="McDonough S."/>
            <person name="Mehta T."/>
            <person name="Meldrim J."/>
            <person name="Meneus L."/>
            <person name="Mihai O."/>
            <person name="Mihalev A."/>
            <person name="Mihova T."/>
            <person name="Mittelman R."/>
            <person name="Mlenga V."/>
            <person name="Montmayeur A."/>
            <person name="Mulrain L."/>
            <person name="Navidi A."/>
            <person name="Naylor J."/>
            <person name="Negash T."/>
            <person name="Nguyen T."/>
            <person name="Nguyen N."/>
            <person name="Nicol R."/>
            <person name="Norbu C."/>
            <person name="Norbu N."/>
            <person name="Novod N."/>
            <person name="O'Neill B."/>
            <person name="Osman S."/>
            <person name="Markiewicz E."/>
            <person name="Oyono O.L."/>
            <person name="Patti C."/>
            <person name="Phunkhang P."/>
            <person name="Pierre F."/>
            <person name="Priest M."/>
            <person name="Raghuraman S."/>
            <person name="Rege F."/>
            <person name="Reyes R."/>
            <person name="Rise C."/>
            <person name="Rogov P."/>
            <person name="Ross K."/>
            <person name="Ryan E."/>
            <person name="Settipalli S."/>
            <person name="Shea T."/>
            <person name="Sherpa N."/>
            <person name="Shi L."/>
            <person name="Shih D."/>
            <person name="Sparrow T."/>
            <person name="Spaulding J."/>
            <person name="Stalker J."/>
            <person name="Stange-Thomann N."/>
            <person name="Stavropoulos S."/>
            <person name="Stone C."/>
            <person name="Strader C."/>
            <person name="Tesfaye S."/>
            <person name="Thomson T."/>
            <person name="Thoulutsang Y."/>
            <person name="Thoulutsang D."/>
            <person name="Topham K."/>
            <person name="Topping I."/>
            <person name="Tsamla T."/>
            <person name="Vassiliev H."/>
            <person name="Vo A."/>
            <person name="Wangchuk T."/>
            <person name="Wangdi T."/>
            <person name="Weiand M."/>
            <person name="Wilkinson J."/>
            <person name="Wilson A."/>
            <person name="Yadav S."/>
            <person name="Young G."/>
            <person name="Yu Q."/>
            <person name="Zembek L."/>
            <person name="Zhong D."/>
            <person name="Zimmer A."/>
            <person name="Zwirko Z."/>
            <person name="Jaffe D.B."/>
            <person name="Alvarez P."/>
            <person name="Brockman W."/>
            <person name="Butler J."/>
            <person name="Chin C."/>
            <person name="Gnerre S."/>
            <person name="Grabherr M."/>
            <person name="Kleber M."/>
            <person name="Mauceli E."/>
            <person name="MacCallum I."/>
        </authorList>
    </citation>
    <scope>NUCLEOTIDE SEQUENCE [LARGE SCALE GENOMIC DNA]</scope>
    <source>
        <strain evidence="2">Tai18E2 / Tucson 14021-0261.01</strain>
    </source>
</reference>
<sequence>MHDWLFDRDVKDPTVILNDKLISDALLNGTQPIKTEHSYSLSSDVDSLPDSPKSLQAKIEGEYLRTSTNMDSI</sequence>
<keyword evidence="2" id="KW-1185">Reference proteome</keyword>
<dbReference type="GO" id="GO:0005730">
    <property type="term" value="C:nucleolus"/>
    <property type="evidence" value="ECO:0007669"/>
    <property type="project" value="EnsemblMetazoa"/>
</dbReference>
<dbReference type="GO" id="GO:1903108">
    <property type="term" value="P:regulation of mitochondrial transcription"/>
    <property type="evidence" value="ECO:0007669"/>
    <property type="project" value="EnsemblMetazoa"/>
</dbReference>
<dbReference type="GO" id="GO:0003682">
    <property type="term" value="F:chromatin binding"/>
    <property type="evidence" value="ECO:0007669"/>
    <property type="project" value="EnsemblMetazoa"/>
</dbReference>
<proteinExistence type="predicted"/>
<dbReference type="GO" id="GO:0045944">
    <property type="term" value="P:positive regulation of transcription by RNA polymerase II"/>
    <property type="evidence" value="ECO:0007669"/>
    <property type="project" value="EnsemblMetazoa"/>
</dbReference>
<dbReference type="Proteomes" id="UP000002282">
    <property type="component" value="Unassembled WGS sequence"/>
</dbReference>
<accession>A0A0R1EEV3</accession>
<gene>
    <name evidence="1" type="primary">Dyak\GE29249</name>
    <name evidence="1" type="synonym">GE29249</name>
    <name evidence="1" type="ORF">Dyak_GE29249</name>
</gene>
<dbReference type="GO" id="GO:0003700">
    <property type="term" value="F:DNA-binding transcription factor activity"/>
    <property type="evidence" value="ECO:0007669"/>
    <property type="project" value="EnsemblMetazoa"/>
</dbReference>
<dbReference type="GO" id="GO:0009953">
    <property type="term" value="P:dorsal/ventral pattern formation"/>
    <property type="evidence" value="ECO:0007669"/>
    <property type="project" value="EnsemblMetazoa"/>
</dbReference>
<evidence type="ECO:0000313" key="2">
    <source>
        <dbReference type="Proteomes" id="UP000002282"/>
    </source>
</evidence>
<dbReference type="OrthoDB" id="674948at2759"/>
<protein>
    <submittedName>
        <fullName evidence="1">Uncharacterized protein</fullName>
    </submittedName>
</protein>
<dbReference type="GO" id="GO:0007431">
    <property type="term" value="P:salivary gland development"/>
    <property type="evidence" value="ECO:0007669"/>
    <property type="project" value="EnsemblMetazoa"/>
</dbReference>
<dbReference type="GO" id="GO:0035293">
    <property type="term" value="P:chitin-based larval cuticle pattern formation"/>
    <property type="evidence" value="ECO:0007669"/>
    <property type="project" value="EnsemblMetazoa"/>
</dbReference>
<name>A0A0R1EEV3_DROYA</name>
<dbReference type="GO" id="GO:0042645">
    <property type="term" value="C:mitochondrial nucleoid"/>
    <property type="evidence" value="ECO:0007669"/>
    <property type="project" value="EnsemblMetazoa"/>
</dbReference>
<dbReference type="EMBL" id="CH891757">
    <property type="protein sequence ID" value="KRK05271.1"/>
    <property type="molecule type" value="Genomic_DNA"/>
</dbReference>
<organism evidence="1 2">
    <name type="scientific">Drosophila yakuba</name>
    <name type="common">Fruit fly</name>
    <dbReference type="NCBI Taxonomy" id="7245"/>
    <lineage>
        <taxon>Eukaryota</taxon>
        <taxon>Metazoa</taxon>
        <taxon>Ecdysozoa</taxon>
        <taxon>Arthropoda</taxon>
        <taxon>Hexapoda</taxon>
        <taxon>Insecta</taxon>
        <taxon>Pterygota</taxon>
        <taxon>Neoptera</taxon>
        <taxon>Endopterygota</taxon>
        <taxon>Diptera</taxon>
        <taxon>Brachycera</taxon>
        <taxon>Muscomorpha</taxon>
        <taxon>Ephydroidea</taxon>
        <taxon>Drosophilidae</taxon>
        <taxon>Drosophila</taxon>
        <taxon>Sophophora</taxon>
    </lineage>
</organism>
<reference evidence="1 2" key="2">
    <citation type="journal article" date="2007" name="PLoS Biol.">
        <title>Principles of genome evolution in the Drosophila melanogaster species group.</title>
        <authorList>
            <person name="Ranz J.M."/>
            <person name="Maurin D."/>
            <person name="Chan Y.S."/>
            <person name="von Grotthuss M."/>
            <person name="Hillier L.W."/>
            <person name="Roote J."/>
            <person name="Ashburner M."/>
            <person name="Bergman C.M."/>
        </authorList>
    </citation>
    <scope>NUCLEOTIDE SEQUENCE [LARGE SCALE GENOMIC DNA]</scope>
    <source>
        <strain evidence="2">Tai18E2 / Tucson 14021-0261.01</strain>
    </source>
</reference>
<dbReference type="KEGG" id="dya:Dyak_GE29249"/>
<evidence type="ECO:0000313" key="1">
    <source>
        <dbReference type="EMBL" id="KRK05271.1"/>
    </source>
</evidence>